<feature type="compositionally biased region" description="Polar residues" evidence="1">
    <location>
        <begin position="52"/>
        <end position="62"/>
    </location>
</feature>
<organism evidence="2 3">
    <name type="scientific">Araneus ventricosus</name>
    <name type="common">Orbweaver spider</name>
    <name type="synonym">Epeira ventricosa</name>
    <dbReference type="NCBI Taxonomy" id="182803"/>
    <lineage>
        <taxon>Eukaryota</taxon>
        <taxon>Metazoa</taxon>
        <taxon>Ecdysozoa</taxon>
        <taxon>Arthropoda</taxon>
        <taxon>Chelicerata</taxon>
        <taxon>Arachnida</taxon>
        <taxon>Araneae</taxon>
        <taxon>Araneomorphae</taxon>
        <taxon>Entelegynae</taxon>
        <taxon>Araneoidea</taxon>
        <taxon>Araneidae</taxon>
        <taxon>Araneus</taxon>
    </lineage>
</organism>
<evidence type="ECO:0000313" key="2">
    <source>
        <dbReference type="EMBL" id="GBM83161.1"/>
    </source>
</evidence>
<gene>
    <name evidence="2" type="ORF">AVEN_135146_1</name>
</gene>
<dbReference type="AlphaFoldDB" id="A0A4Y2IYW3"/>
<feature type="region of interest" description="Disordered" evidence="1">
    <location>
        <begin position="1"/>
        <end position="62"/>
    </location>
</feature>
<evidence type="ECO:0000313" key="3">
    <source>
        <dbReference type="Proteomes" id="UP000499080"/>
    </source>
</evidence>
<sequence>AGNPPIQRYPVRHVQYRATRPTPPTRQGAPDQEEESELVWCESSGRGLPVQMPSSSSDRSSK</sequence>
<dbReference type="EMBL" id="BGPR01188071">
    <property type="protein sequence ID" value="GBM83161.1"/>
    <property type="molecule type" value="Genomic_DNA"/>
</dbReference>
<feature type="non-terminal residue" evidence="2">
    <location>
        <position position="1"/>
    </location>
</feature>
<proteinExistence type="predicted"/>
<name>A0A4Y2IYW3_ARAVE</name>
<protein>
    <submittedName>
        <fullName evidence="2">Uncharacterized protein</fullName>
    </submittedName>
</protein>
<accession>A0A4Y2IYW3</accession>
<dbReference type="Proteomes" id="UP000499080">
    <property type="component" value="Unassembled WGS sequence"/>
</dbReference>
<comment type="caution">
    <text evidence="2">The sequence shown here is derived from an EMBL/GenBank/DDBJ whole genome shotgun (WGS) entry which is preliminary data.</text>
</comment>
<keyword evidence="3" id="KW-1185">Reference proteome</keyword>
<evidence type="ECO:0000256" key="1">
    <source>
        <dbReference type="SAM" id="MobiDB-lite"/>
    </source>
</evidence>
<reference evidence="2 3" key="1">
    <citation type="journal article" date="2019" name="Sci. Rep.">
        <title>Orb-weaving spider Araneus ventricosus genome elucidates the spidroin gene catalogue.</title>
        <authorList>
            <person name="Kono N."/>
            <person name="Nakamura H."/>
            <person name="Ohtoshi R."/>
            <person name="Moran D.A.P."/>
            <person name="Shinohara A."/>
            <person name="Yoshida Y."/>
            <person name="Fujiwara M."/>
            <person name="Mori M."/>
            <person name="Tomita M."/>
            <person name="Arakawa K."/>
        </authorList>
    </citation>
    <scope>NUCLEOTIDE SEQUENCE [LARGE SCALE GENOMIC DNA]</scope>
</reference>